<dbReference type="GO" id="GO:0003824">
    <property type="term" value="F:catalytic activity"/>
    <property type="evidence" value="ECO:0007669"/>
    <property type="project" value="InterPro"/>
</dbReference>
<proteinExistence type="predicted"/>
<dbReference type="RefSeq" id="XP_016245758.1">
    <property type="nucleotide sequence ID" value="XM_016395902.1"/>
</dbReference>
<sequence length="142" mass="15658">MVLTARSATSNGLSNESLSTTLHPKIHYGTIGSAHAVVKDTALREKLRQTLALKGVEMEAAGLMDSFAYLVIRGISNYVDSRKKFIGLASIMASKATGLLLGLRGLAQIQEKYATLFDWTRDDDTRHDLEQKLFQHMFDVTG</sequence>
<accession>A0A0D2AKQ7</accession>
<name>A0A0D2AKQ7_9EURO</name>
<protein>
    <submittedName>
        <fullName evidence="1">Uncharacterized protein</fullName>
    </submittedName>
</protein>
<dbReference type="HOGENOM" id="CLU_1815601_0_0_1"/>
<dbReference type="OrthoDB" id="5421817at2759"/>
<reference evidence="1 2" key="1">
    <citation type="submission" date="2015-01" db="EMBL/GenBank/DDBJ databases">
        <title>The Genome Sequence of Cladophialophora immunda CBS83496.</title>
        <authorList>
            <consortium name="The Broad Institute Genomics Platform"/>
            <person name="Cuomo C."/>
            <person name="de Hoog S."/>
            <person name="Gorbushina A."/>
            <person name="Stielow B."/>
            <person name="Teixiera M."/>
            <person name="Abouelleil A."/>
            <person name="Chapman S.B."/>
            <person name="Priest M."/>
            <person name="Young S.K."/>
            <person name="Wortman J."/>
            <person name="Nusbaum C."/>
            <person name="Birren B."/>
        </authorList>
    </citation>
    <scope>NUCLEOTIDE SEQUENCE [LARGE SCALE GENOMIC DNA]</scope>
    <source>
        <strain evidence="1 2">CBS 83496</strain>
    </source>
</reference>
<dbReference type="PANTHER" id="PTHR46082:SF11">
    <property type="entry name" value="AAA+ ATPASE DOMAIN-CONTAINING PROTEIN-RELATED"/>
    <property type="match status" value="1"/>
</dbReference>
<organism evidence="1 2">
    <name type="scientific">Cladophialophora immunda</name>
    <dbReference type="NCBI Taxonomy" id="569365"/>
    <lineage>
        <taxon>Eukaryota</taxon>
        <taxon>Fungi</taxon>
        <taxon>Dikarya</taxon>
        <taxon>Ascomycota</taxon>
        <taxon>Pezizomycotina</taxon>
        <taxon>Eurotiomycetes</taxon>
        <taxon>Chaetothyriomycetidae</taxon>
        <taxon>Chaetothyriales</taxon>
        <taxon>Herpotrichiellaceae</taxon>
        <taxon>Cladophialophora</taxon>
    </lineage>
</organism>
<dbReference type="GO" id="GO:0009116">
    <property type="term" value="P:nucleoside metabolic process"/>
    <property type="evidence" value="ECO:0007669"/>
    <property type="project" value="InterPro"/>
</dbReference>
<dbReference type="GeneID" id="27347902"/>
<dbReference type="AlphaFoldDB" id="A0A0D2AKQ7"/>
<evidence type="ECO:0000313" key="1">
    <source>
        <dbReference type="EMBL" id="KIW25542.1"/>
    </source>
</evidence>
<keyword evidence="2" id="KW-1185">Reference proteome</keyword>
<dbReference type="InterPro" id="IPR053137">
    <property type="entry name" value="NLR-like"/>
</dbReference>
<dbReference type="Gene3D" id="3.40.50.1580">
    <property type="entry name" value="Nucleoside phosphorylase domain"/>
    <property type="match status" value="1"/>
</dbReference>
<dbReference type="VEuPathDB" id="FungiDB:PV07_08708"/>
<dbReference type="EMBL" id="KN847044">
    <property type="protein sequence ID" value="KIW25542.1"/>
    <property type="molecule type" value="Genomic_DNA"/>
</dbReference>
<evidence type="ECO:0000313" key="2">
    <source>
        <dbReference type="Proteomes" id="UP000054466"/>
    </source>
</evidence>
<gene>
    <name evidence="1" type="ORF">PV07_08708</name>
</gene>
<dbReference type="PANTHER" id="PTHR46082">
    <property type="entry name" value="ATP/GTP-BINDING PROTEIN-RELATED"/>
    <property type="match status" value="1"/>
</dbReference>
<dbReference type="InterPro" id="IPR035994">
    <property type="entry name" value="Nucleoside_phosphorylase_sf"/>
</dbReference>
<dbReference type="Proteomes" id="UP000054466">
    <property type="component" value="Unassembled WGS sequence"/>
</dbReference>
<dbReference type="SUPFAM" id="SSF53167">
    <property type="entry name" value="Purine and uridine phosphorylases"/>
    <property type="match status" value="1"/>
</dbReference>